<dbReference type="Proteomes" id="UP001176961">
    <property type="component" value="Unassembled WGS sequence"/>
</dbReference>
<feature type="region of interest" description="Disordered" evidence="2">
    <location>
        <begin position="143"/>
        <end position="201"/>
    </location>
</feature>
<gene>
    <name evidence="3" type="ORF">CYNAS_LOCUS22091</name>
</gene>
<name>A0AA36HGC7_CYLNA</name>
<evidence type="ECO:0000256" key="2">
    <source>
        <dbReference type="SAM" id="MobiDB-lite"/>
    </source>
</evidence>
<dbReference type="EMBL" id="CATQJL010000326">
    <property type="protein sequence ID" value="CAJ0610108.1"/>
    <property type="molecule type" value="Genomic_DNA"/>
</dbReference>
<dbReference type="AlphaFoldDB" id="A0AA36HGC7"/>
<organism evidence="3 4">
    <name type="scientific">Cylicocyclus nassatus</name>
    <name type="common">Nematode worm</name>
    <dbReference type="NCBI Taxonomy" id="53992"/>
    <lineage>
        <taxon>Eukaryota</taxon>
        <taxon>Metazoa</taxon>
        <taxon>Ecdysozoa</taxon>
        <taxon>Nematoda</taxon>
        <taxon>Chromadorea</taxon>
        <taxon>Rhabditida</taxon>
        <taxon>Rhabditina</taxon>
        <taxon>Rhabditomorpha</taxon>
        <taxon>Strongyloidea</taxon>
        <taxon>Strongylidae</taxon>
        <taxon>Cylicocyclus</taxon>
    </lineage>
</organism>
<feature type="compositionally biased region" description="Polar residues" evidence="2">
    <location>
        <begin position="191"/>
        <end position="201"/>
    </location>
</feature>
<comment type="caution">
    <text evidence="3">The sequence shown here is derived from an EMBL/GenBank/DDBJ whole genome shotgun (WGS) entry which is preliminary data.</text>
</comment>
<reference evidence="3" key="1">
    <citation type="submission" date="2023-07" db="EMBL/GenBank/DDBJ databases">
        <authorList>
            <consortium name="CYATHOMIX"/>
        </authorList>
    </citation>
    <scope>NUCLEOTIDE SEQUENCE</scope>
    <source>
        <strain evidence="3">N/A</strain>
    </source>
</reference>
<sequence>MVLLLDEEELLAHVRRLCGCFSTVACTTFGEEMTNTNLIRINNWYGAVSRTIGVAVRVPVMESTSLHHVLLVHARRITALKQEITGLEHEIAHLQSLVDDKEEVIDSLLEWIIKSRQDRLSKRASTLRDEVLPSKISCCPYHSRRIDQSSSSEEAPSSKRLRLSDYFKPPTTTAESSRRATNEEEVEFRQSRVTTNSNDRP</sequence>
<feature type="coiled-coil region" evidence="1">
    <location>
        <begin position="77"/>
        <end position="104"/>
    </location>
</feature>
<feature type="compositionally biased region" description="Basic and acidic residues" evidence="2">
    <location>
        <begin position="176"/>
        <end position="190"/>
    </location>
</feature>
<evidence type="ECO:0000256" key="1">
    <source>
        <dbReference type="SAM" id="Coils"/>
    </source>
</evidence>
<evidence type="ECO:0000313" key="4">
    <source>
        <dbReference type="Proteomes" id="UP001176961"/>
    </source>
</evidence>
<evidence type="ECO:0000313" key="3">
    <source>
        <dbReference type="EMBL" id="CAJ0610108.1"/>
    </source>
</evidence>
<keyword evidence="4" id="KW-1185">Reference proteome</keyword>
<accession>A0AA36HGC7</accession>
<proteinExistence type="predicted"/>
<keyword evidence="1" id="KW-0175">Coiled coil</keyword>
<protein>
    <submittedName>
        <fullName evidence="3">Uncharacterized protein</fullName>
    </submittedName>
</protein>